<organism evidence="6 7">
    <name type="scientific">Paenibacillus helianthi</name>
    <dbReference type="NCBI Taxonomy" id="1349432"/>
    <lineage>
        <taxon>Bacteria</taxon>
        <taxon>Bacillati</taxon>
        <taxon>Bacillota</taxon>
        <taxon>Bacilli</taxon>
        <taxon>Bacillales</taxon>
        <taxon>Paenibacillaceae</taxon>
        <taxon>Paenibacillus</taxon>
    </lineage>
</organism>
<evidence type="ECO:0000256" key="1">
    <source>
        <dbReference type="ARBA" id="ARBA00022741"/>
    </source>
</evidence>
<dbReference type="Pfam" id="PF00679">
    <property type="entry name" value="EFG_C"/>
    <property type="match status" value="1"/>
</dbReference>
<dbReference type="PANTHER" id="PTHR43261:SF1">
    <property type="entry name" value="RIBOSOME-RELEASING FACTOR 2, MITOCHONDRIAL"/>
    <property type="match status" value="1"/>
</dbReference>
<dbReference type="SUPFAM" id="SSF54980">
    <property type="entry name" value="EF-G C-terminal domain-like"/>
    <property type="match status" value="2"/>
</dbReference>
<dbReference type="InterPro" id="IPR005225">
    <property type="entry name" value="Small_GTP-bd"/>
</dbReference>
<dbReference type="PROSITE" id="PS51722">
    <property type="entry name" value="G_TR_2"/>
    <property type="match status" value="1"/>
</dbReference>
<dbReference type="InterPro" id="IPR035650">
    <property type="entry name" value="Tet_C"/>
</dbReference>
<dbReference type="SUPFAM" id="SSF50447">
    <property type="entry name" value="Translation proteins"/>
    <property type="match status" value="1"/>
</dbReference>
<feature type="domain" description="Tr-type G" evidence="5">
    <location>
        <begin position="1"/>
        <end position="234"/>
    </location>
</feature>
<dbReference type="Gene3D" id="3.30.230.10">
    <property type="match status" value="1"/>
</dbReference>
<dbReference type="Pfam" id="PF00009">
    <property type="entry name" value="GTP_EFTU"/>
    <property type="match status" value="1"/>
</dbReference>
<gene>
    <name evidence="6" type="ORF">A3844_00270</name>
</gene>
<keyword evidence="2" id="KW-0648">Protein biosynthesis</keyword>
<evidence type="ECO:0000256" key="2">
    <source>
        <dbReference type="ARBA" id="ARBA00022917"/>
    </source>
</evidence>
<dbReference type="SUPFAM" id="SSF52540">
    <property type="entry name" value="P-loop containing nucleoside triphosphate hydrolases"/>
    <property type="match status" value="1"/>
</dbReference>
<dbReference type="InterPro" id="IPR020568">
    <property type="entry name" value="Ribosomal_Su5_D2-typ_SF"/>
</dbReference>
<evidence type="ECO:0000313" key="7">
    <source>
        <dbReference type="Proteomes" id="UP000186058"/>
    </source>
</evidence>
<dbReference type="InterPro" id="IPR035647">
    <property type="entry name" value="EFG_III/V"/>
</dbReference>
<dbReference type="CDD" id="cd03711">
    <property type="entry name" value="Tet_C"/>
    <property type="match status" value="1"/>
</dbReference>
<dbReference type="SMART" id="SM00838">
    <property type="entry name" value="EFG_C"/>
    <property type="match status" value="1"/>
</dbReference>
<sequence>MKNVTIGLLAHVDAGKTTFAEQLLYHTQAIRSRGRVDHKDTFLDTHEIEKTRGITVFADQAEFVRGDTRYFLLDTPGHVDFSPEMERALQVLDYAVVIVSAVEGVEGHTETVWQLLRRHGIPTFFFINKTDRTGADPQRVYEEIYAQLSDGALLLPEWEDTALPEELKVSLAERDERILDAYFEGSMSESDWQEAMRSMVREGKLFPCMQGSALLDLGIDSFLDKLEYLTVTDYDAIGPFAGRVYKIRHDDKGTRITYIKALQGVLKVRDELASGPAEDDEPKRITGIRRVNGLKYTTVDWAAAGELFAVIGLSKVKPGDGVGSLQDRRDSELVPTLKSKVLFEPPVHLKEVLNAFQLLGAEDPSLNVSWDVTLQELHIQVMGQIQLEILEQIMSERFMIPVAFGPPEILYKETIASAVYGCGHFEPLKHYAEVLLKLEPGERGSGLNFMNECHPDDLAVGYQHQIGQVLLECGHHGLLTGSPLTDLRMTLLSGRAHNKHTHGGDFREAALRALRQGLEQAENILLEPVYDFKISIDPGHLGKVMTDIQQASGSFAPPEMTESKAVITGKVPVGTFMNYAVRLASMTQGKGALSLKVTEYQPCHQTITVVALKNYNKDADPAYPSSSIFCSKGQAYPVPWDEAQEHMHIHNDYPPVS</sequence>
<dbReference type="InterPro" id="IPR009000">
    <property type="entry name" value="Transl_B-barrel_sf"/>
</dbReference>
<keyword evidence="6" id="KW-0251">Elongation factor</keyword>
<evidence type="ECO:0000259" key="5">
    <source>
        <dbReference type="PROSITE" id="PS51722"/>
    </source>
</evidence>
<dbReference type="PRINTS" id="PR01037">
    <property type="entry name" value="TCRTETOQM"/>
</dbReference>
<dbReference type="SUPFAM" id="SSF54211">
    <property type="entry name" value="Ribosomal protein S5 domain 2-like"/>
    <property type="match status" value="1"/>
</dbReference>
<keyword evidence="1" id="KW-0547">Nucleotide-binding</keyword>
<reference evidence="6 7" key="1">
    <citation type="submission" date="2016-03" db="EMBL/GenBank/DDBJ databases">
        <authorList>
            <person name="Sant'Anna F.H."/>
            <person name="Ambrosini A."/>
            <person name="Souza R."/>
            <person name="Bach E."/>
            <person name="Fernandes G."/>
            <person name="Balsanelli E."/>
            <person name="Baura V.A."/>
            <person name="Souza E.M."/>
            <person name="Passaglia L."/>
        </authorList>
    </citation>
    <scope>NUCLEOTIDE SEQUENCE [LARGE SCALE GENOMIC DNA]</scope>
    <source>
        <strain evidence="6 7">P26E</strain>
    </source>
</reference>
<comment type="caution">
    <text evidence="6">The sequence shown here is derived from an EMBL/GenBank/DDBJ whole genome shotgun (WGS) entry which is preliminary data.</text>
</comment>
<dbReference type="Gene3D" id="3.30.70.240">
    <property type="match status" value="1"/>
</dbReference>
<dbReference type="InterPro" id="IPR005517">
    <property type="entry name" value="Transl_elong_EFG/EF2_IV"/>
</dbReference>
<dbReference type="PANTHER" id="PTHR43261">
    <property type="entry name" value="TRANSLATION ELONGATION FACTOR G-RELATED"/>
    <property type="match status" value="1"/>
</dbReference>
<keyword evidence="4" id="KW-0046">Antibiotic resistance</keyword>
<dbReference type="InterPro" id="IPR000795">
    <property type="entry name" value="T_Tr_GTP-bd_dom"/>
</dbReference>
<dbReference type="Gene3D" id="3.40.50.300">
    <property type="entry name" value="P-loop containing nucleotide triphosphate hydrolases"/>
    <property type="match status" value="1"/>
</dbReference>
<keyword evidence="7" id="KW-1185">Reference proteome</keyword>
<dbReference type="InterPro" id="IPR014721">
    <property type="entry name" value="Ribsml_uS5_D2-typ_fold_subgr"/>
</dbReference>
<dbReference type="Gene3D" id="2.40.30.10">
    <property type="entry name" value="Translation factors"/>
    <property type="match status" value="1"/>
</dbReference>
<dbReference type="Pfam" id="PF03764">
    <property type="entry name" value="EFG_IV"/>
    <property type="match status" value="1"/>
</dbReference>
<evidence type="ECO:0000256" key="4">
    <source>
        <dbReference type="ARBA" id="ARBA00023251"/>
    </source>
</evidence>
<dbReference type="NCBIfam" id="TIGR00231">
    <property type="entry name" value="small_GTP"/>
    <property type="match status" value="1"/>
</dbReference>
<evidence type="ECO:0000313" key="6">
    <source>
        <dbReference type="EMBL" id="OKP91600.1"/>
    </source>
</evidence>
<dbReference type="InterPro" id="IPR027417">
    <property type="entry name" value="P-loop_NTPase"/>
</dbReference>
<dbReference type="Gene3D" id="3.30.70.870">
    <property type="entry name" value="Elongation Factor G (Translational Gtpase), domain 3"/>
    <property type="match status" value="1"/>
</dbReference>
<protein>
    <submittedName>
        <fullName evidence="6">Elongation factor G</fullName>
    </submittedName>
</protein>
<dbReference type="GO" id="GO:0003746">
    <property type="term" value="F:translation elongation factor activity"/>
    <property type="evidence" value="ECO:0007669"/>
    <property type="project" value="UniProtKB-KW"/>
</dbReference>
<dbReference type="PRINTS" id="PR00315">
    <property type="entry name" value="ELONGATNFCT"/>
</dbReference>
<dbReference type="SMART" id="SM00889">
    <property type="entry name" value="EFG_IV"/>
    <property type="match status" value="1"/>
</dbReference>
<evidence type="ECO:0000256" key="3">
    <source>
        <dbReference type="ARBA" id="ARBA00023134"/>
    </source>
</evidence>
<keyword evidence="3" id="KW-0342">GTP-binding</keyword>
<dbReference type="Proteomes" id="UP000186058">
    <property type="component" value="Unassembled WGS sequence"/>
</dbReference>
<dbReference type="RefSeq" id="WP_074106240.1">
    <property type="nucleotide sequence ID" value="NZ_LVWI01000001.1"/>
</dbReference>
<name>A0ABX3EXK9_9BACL</name>
<accession>A0ABX3EXK9</accession>
<proteinExistence type="predicted"/>
<dbReference type="EMBL" id="LVWI01000001">
    <property type="protein sequence ID" value="OKP91600.1"/>
    <property type="molecule type" value="Genomic_DNA"/>
</dbReference>
<dbReference type="InterPro" id="IPR000640">
    <property type="entry name" value="EFG_V-like"/>
</dbReference>